<reference key="2">
    <citation type="submission" date="2011-08" db="EMBL/GenBank/DDBJ databases">
        <title>Genome sequence of Naumovozyma castellii.</title>
        <authorList>
            <person name="Gordon J.L."/>
            <person name="Armisen D."/>
            <person name="Proux-Wera E."/>
            <person name="OhEigeartaigh S.S."/>
            <person name="Byrne K.P."/>
            <person name="Wolfe K.H."/>
        </authorList>
    </citation>
    <scope>NUCLEOTIDE SEQUENCE</scope>
    <source>
        <strain>Type strain:CBS 4309</strain>
    </source>
</reference>
<sequence>MKTLIVFAHPDERSFNGSLLKETVSQLESDGHEVKVTDLYKQHWKSQIDEDDFPVTHEKGSRLVVAVESQKAYSSHHLTLDVVEEQEKMKWAELVIFQFPLWWFSMPAIMKGWVERVFSAGLGYALPDRYGAGGFEGKKAMLIVTAGGGESNYSARGINGPIDDVLHLINHNMLFYSGMTVLPSFVTYKTDYATEEVFQNYAAKLRNTLKNIETIEPIKYRKQSGGDYVIPGGILKEGLERPGETGFDMHIQKD</sequence>
<accession>G0VF51</accession>
<feature type="domain" description="Flavodoxin-like fold" evidence="3">
    <location>
        <begin position="1"/>
        <end position="207"/>
    </location>
</feature>
<evidence type="ECO:0000256" key="2">
    <source>
        <dbReference type="ARBA" id="ARBA00023002"/>
    </source>
</evidence>
<evidence type="ECO:0000259" key="3">
    <source>
        <dbReference type="Pfam" id="PF02525"/>
    </source>
</evidence>
<protein>
    <recommendedName>
        <fullName evidence="3">Flavodoxin-like fold domain-containing protein</fullName>
    </recommendedName>
</protein>
<dbReference type="GO" id="GO:0005829">
    <property type="term" value="C:cytosol"/>
    <property type="evidence" value="ECO:0007669"/>
    <property type="project" value="TreeGrafter"/>
</dbReference>
<dbReference type="GO" id="GO:0003955">
    <property type="term" value="F:NAD(P)H dehydrogenase (quinone) activity"/>
    <property type="evidence" value="ECO:0007669"/>
    <property type="project" value="TreeGrafter"/>
</dbReference>
<organism evidence="4 5">
    <name type="scientific">Naumovozyma castellii</name>
    <name type="common">Yeast</name>
    <name type="synonym">Saccharomyces castellii</name>
    <dbReference type="NCBI Taxonomy" id="27288"/>
    <lineage>
        <taxon>Eukaryota</taxon>
        <taxon>Fungi</taxon>
        <taxon>Dikarya</taxon>
        <taxon>Ascomycota</taxon>
        <taxon>Saccharomycotina</taxon>
        <taxon>Saccharomycetes</taxon>
        <taxon>Saccharomycetales</taxon>
        <taxon>Saccharomycetaceae</taxon>
        <taxon>Naumovozyma</taxon>
    </lineage>
</organism>
<evidence type="ECO:0000256" key="1">
    <source>
        <dbReference type="ARBA" id="ARBA00006252"/>
    </source>
</evidence>
<dbReference type="eggNOG" id="ENOG502QWY5">
    <property type="taxonomic scope" value="Eukaryota"/>
</dbReference>
<dbReference type="EMBL" id="HE576756">
    <property type="protein sequence ID" value="CCC70116.1"/>
    <property type="molecule type" value="Genomic_DNA"/>
</dbReference>
<dbReference type="RefSeq" id="XP_003676477.1">
    <property type="nucleotide sequence ID" value="XM_003676429.1"/>
</dbReference>
<dbReference type="Proteomes" id="UP000001640">
    <property type="component" value="Chromosome 5"/>
</dbReference>
<evidence type="ECO:0000313" key="4">
    <source>
        <dbReference type="EMBL" id="CCC70116.1"/>
    </source>
</evidence>
<dbReference type="SUPFAM" id="SSF52218">
    <property type="entry name" value="Flavoproteins"/>
    <property type="match status" value="1"/>
</dbReference>
<dbReference type="OrthoDB" id="26889at2759"/>
<dbReference type="AlphaFoldDB" id="G0VF51"/>
<dbReference type="Pfam" id="PF02525">
    <property type="entry name" value="Flavodoxin_2"/>
    <property type="match status" value="1"/>
</dbReference>
<dbReference type="OMA" id="GREHMFG"/>
<dbReference type="PANTHER" id="PTHR10204:SF34">
    <property type="entry name" value="NAD(P)H DEHYDROGENASE [QUINONE] 1 ISOFORM 1"/>
    <property type="match status" value="1"/>
</dbReference>
<evidence type="ECO:0000313" key="5">
    <source>
        <dbReference type="Proteomes" id="UP000001640"/>
    </source>
</evidence>
<dbReference type="Gene3D" id="3.40.50.360">
    <property type="match status" value="1"/>
</dbReference>
<keyword evidence="5" id="KW-1185">Reference proteome</keyword>
<keyword evidence="2" id="KW-0560">Oxidoreductase</keyword>
<dbReference type="GeneID" id="96903749"/>
<dbReference type="KEGG" id="ncs:NCAS_0E00460"/>
<comment type="similarity">
    <text evidence="1">Belongs to the NAD(P)H dehydrogenase (quinone) family.</text>
</comment>
<dbReference type="HOGENOM" id="CLU_058643_2_0_1"/>
<dbReference type="PANTHER" id="PTHR10204">
    <property type="entry name" value="NAD P H OXIDOREDUCTASE-RELATED"/>
    <property type="match status" value="1"/>
</dbReference>
<dbReference type="InParanoid" id="G0VF51"/>
<dbReference type="InterPro" id="IPR003680">
    <property type="entry name" value="Flavodoxin_fold"/>
</dbReference>
<gene>
    <name evidence="4" type="primary">NCAS0E00460</name>
    <name evidence="4" type="ordered locus">NCAS_0E00460</name>
</gene>
<reference evidence="4 5" key="1">
    <citation type="journal article" date="2011" name="Proc. Natl. Acad. Sci. U.S.A.">
        <title>Evolutionary erosion of yeast sex chromosomes by mating-type switching accidents.</title>
        <authorList>
            <person name="Gordon J.L."/>
            <person name="Armisen D."/>
            <person name="Proux-Wera E."/>
            <person name="Oheigeartaigh S.S."/>
            <person name="Byrne K.P."/>
            <person name="Wolfe K.H."/>
        </authorList>
    </citation>
    <scope>NUCLEOTIDE SEQUENCE [LARGE SCALE GENOMIC DNA]</scope>
    <source>
        <strain evidence="5">ATCC 76901 / BCRC 22586 / CBS 4309 / NBRC 1992 / NRRL Y-12630</strain>
    </source>
</reference>
<dbReference type="InterPro" id="IPR029039">
    <property type="entry name" value="Flavoprotein-like_sf"/>
</dbReference>
<dbReference type="InterPro" id="IPR051545">
    <property type="entry name" value="NAD(P)H_dehydrogenase_qn"/>
</dbReference>
<proteinExistence type="inferred from homology"/>
<name>G0VF51_NAUCA</name>